<evidence type="ECO:0000313" key="1">
    <source>
        <dbReference type="EnsemblPlants" id="EMT21046"/>
    </source>
</evidence>
<accession>M8CD27</accession>
<dbReference type="InterPro" id="IPR000679">
    <property type="entry name" value="Znf_GATA"/>
</dbReference>
<dbReference type="AlphaFoldDB" id="M8CD27"/>
<dbReference type="SMART" id="SM00401">
    <property type="entry name" value="ZnF_GATA"/>
    <property type="match status" value="1"/>
</dbReference>
<dbReference type="GO" id="GO:0008270">
    <property type="term" value="F:zinc ion binding"/>
    <property type="evidence" value="ECO:0007669"/>
    <property type="project" value="InterPro"/>
</dbReference>
<dbReference type="EnsemblPlants" id="EMT21046">
    <property type="protein sequence ID" value="EMT21046"/>
    <property type="gene ID" value="F775_23230"/>
</dbReference>
<sequence>MPMRATVTEQVKRRVQIAEEPPSRAGTPLWRNGPPDKPVFCNACGLIWRIKGTLVNYMRAHRREDTGAGEAGPDKLKLKGQK</sequence>
<dbReference type="Pfam" id="PF00320">
    <property type="entry name" value="GATA"/>
    <property type="match status" value="1"/>
</dbReference>
<dbReference type="PANTHER" id="PTHR46855:SF6">
    <property type="entry name" value="GENOME ASSEMBLY, CHROMOSOME: II"/>
    <property type="match status" value="1"/>
</dbReference>
<dbReference type="PROSITE" id="PS50114">
    <property type="entry name" value="GATA_ZN_FINGER_2"/>
    <property type="match status" value="1"/>
</dbReference>
<dbReference type="SUPFAM" id="SSF57716">
    <property type="entry name" value="Glucocorticoid receptor-like (DNA-binding domain)"/>
    <property type="match status" value="1"/>
</dbReference>
<reference evidence="1" key="1">
    <citation type="submission" date="2015-06" db="UniProtKB">
        <authorList>
            <consortium name="EnsemblPlants"/>
        </authorList>
    </citation>
    <scope>IDENTIFICATION</scope>
</reference>
<dbReference type="Gene3D" id="3.30.50.10">
    <property type="entry name" value="Erythroid Transcription Factor GATA-1, subunit A"/>
    <property type="match status" value="1"/>
</dbReference>
<dbReference type="CDD" id="cd00202">
    <property type="entry name" value="ZnF_GATA"/>
    <property type="match status" value="1"/>
</dbReference>
<dbReference type="PANTHER" id="PTHR46855">
    <property type="entry name" value="OSJNBB0038F03.10 PROTEIN"/>
    <property type="match status" value="1"/>
</dbReference>
<name>M8CD27_AEGTA</name>
<dbReference type="ExpressionAtlas" id="M8CD27">
    <property type="expression patterns" value="baseline"/>
</dbReference>
<organism evidence="1">
    <name type="scientific">Aegilops tauschii</name>
    <name type="common">Tausch's goatgrass</name>
    <name type="synonym">Aegilops squarrosa</name>
    <dbReference type="NCBI Taxonomy" id="37682"/>
    <lineage>
        <taxon>Eukaryota</taxon>
        <taxon>Viridiplantae</taxon>
        <taxon>Streptophyta</taxon>
        <taxon>Embryophyta</taxon>
        <taxon>Tracheophyta</taxon>
        <taxon>Spermatophyta</taxon>
        <taxon>Magnoliopsida</taxon>
        <taxon>Liliopsida</taxon>
        <taxon>Poales</taxon>
        <taxon>Poaceae</taxon>
        <taxon>BOP clade</taxon>
        <taxon>Pooideae</taxon>
        <taxon>Triticodae</taxon>
        <taxon>Triticeae</taxon>
        <taxon>Triticinae</taxon>
        <taxon>Aegilops</taxon>
    </lineage>
</organism>
<dbReference type="InterPro" id="IPR044589">
    <property type="entry name" value="GATA26/27"/>
</dbReference>
<dbReference type="GO" id="GO:0006355">
    <property type="term" value="P:regulation of DNA-templated transcription"/>
    <property type="evidence" value="ECO:0007669"/>
    <property type="project" value="InterPro"/>
</dbReference>
<dbReference type="GO" id="GO:0043565">
    <property type="term" value="F:sequence-specific DNA binding"/>
    <property type="evidence" value="ECO:0007669"/>
    <property type="project" value="InterPro"/>
</dbReference>
<protein>
    <submittedName>
        <fullName evidence="1">GATA transcription factor 28</fullName>
    </submittedName>
</protein>
<dbReference type="InterPro" id="IPR013088">
    <property type="entry name" value="Znf_NHR/GATA"/>
</dbReference>
<proteinExistence type="predicted"/>